<dbReference type="EMBL" id="BARS01036948">
    <property type="protein sequence ID" value="GAG20743.1"/>
    <property type="molecule type" value="Genomic_DNA"/>
</dbReference>
<accession>X0W807</accession>
<dbReference type="AlphaFoldDB" id="X0W807"/>
<organism evidence="1">
    <name type="scientific">marine sediment metagenome</name>
    <dbReference type="NCBI Taxonomy" id="412755"/>
    <lineage>
        <taxon>unclassified sequences</taxon>
        <taxon>metagenomes</taxon>
        <taxon>ecological metagenomes</taxon>
    </lineage>
</organism>
<evidence type="ECO:0000313" key="1">
    <source>
        <dbReference type="EMBL" id="GAG20743.1"/>
    </source>
</evidence>
<gene>
    <name evidence="1" type="ORF">S01H1_56717</name>
</gene>
<comment type="caution">
    <text evidence="1">The sequence shown here is derived from an EMBL/GenBank/DDBJ whole genome shotgun (WGS) entry which is preliminary data.</text>
</comment>
<feature type="non-terminal residue" evidence="1">
    <location>
        <position position="61"/>
    </location>
</feature>
<name>X0W807_9ZZZZ</name>
<reference evidence="1" key="1">
    <citation type="journal article" date="2014" name="Front. Microbiol.">
        <title>High frequency of phylogenetically diverse reductive dehalogenase-homologous genes in deep subseafloor sedimentary metagenomes.</title>
        <authorList>
            <person name="Kawai M."/>
            <person name="Futagami T."/>
            <person name="Toyoda A."/>
            <person name="Takaki Y."/>
            <person name="Nishi S."/>
            <person name="Hori S."/>
            <person name="Arai W."/>
            <person name="Tsubouchi T."/>
            <person name="Morono Y."/>
            <person name="Uchiyama I."/>
            <person name="Ito T."/>
            <person name="Fujiyama A."/>
            <person name="Inagaki F."/>
            <person name="Takami H."/>
        </authorList>
    </citation>
    <scope>NUCLEOTIDE SEQUENCE</scope>
    <source>
        <strain evidence="1">Expedition CK06-06</strain>
    </source>
</reference>
<protein>
    <submittedName>
        <fullName evidence="1">Uncharacterized protein</fullName>
    </submittedName>
</protein>
<proteinExistence type="predicted"/>
<sequence length="61" mass="6660">MLVSENDAVSHPASDDRVLYPDIEAIRQMVDDCTILDAVEAEIGPLALARDMELPKPNVPV</sequence>